<dbReference type="InterPro" id="IPR051019">
    <property type="entry name" value="VLCFA-Steroid_DH"/>
</dbReference>
<dbReference type="PRINTS" id="PR00081">
    <property type="entry name" value="GDHRDH"/>
</dbReference>
<comment type="similarity">
    <text evidence="1">Belongs to the short-chain dehydrogenases/reductases (SDR) family.</text>
</comment>
<evidence type="ECO:0000256" key="2">
    <source>
        <dbReference type="ARBA" id="ARBA00023002"/>
    </source>
</evidence>
<evidence type="ECO:0000313" key="4">
    <source>
        <dbReference type="EMBL" id="GAW79835.1"/>
    </source>
</evidence>
<dbReference type="InterPro" id="IPR002347">
    <property type="entry name" value="SDR_fam"/>
</dbReference>
<keyword evidence="2" id="KW-0560">Oxidoreductase</keyword>
<dbReference type="Gene3D" id="3.40.50.720">
    <property type="entry name" value="NAD(P)-binding Rossmann-like Domain"/>
    <property type="match status" value="1"/>
</dbReference>
<dbReference type="CDD" id="cd05356">
    <property type="entry name" value="17beta-HSD1_like_SDR_c"/>
    <property type="match status" value="1"/>
</dbReference>
<name>A0A1Y1JES0_PLAGO</name>
<reference evidence="5" key="1">
    <citation type="submission" date="2017-04" db="EMBL/GenBank/DDBJ databases">
        <title>Plasmodium gonderi genome.</title>
        <authorList>
            <person name="Arisue N."/>
            <person name="Honma H."/>
            <person name="Kawai S."/>
            <person name="Tougan T."/>
            <person name="Tanabe K."/>
            <person name="Horii T."/>
        </authorList>
    </citation>
    <scope>NUCLEOTIDE SEQUENCE [LARGE SCALE GENOMIC DNA]</scope>
    <source>
        <strain evidence="5">ATCC 30045</strain>
    </source>
</reference>
<dbReference type="Pfam" id="PF00106">
    <property type="entry name" value="adh_short"/>
    <property type="match status" value="1"/>
</dbReference>
<feature type="transmembrane region" description="Helical" evidence="3">
    <location>
        <begin position="12"/>
        <end position="36"/>
    </location>
</feature>
<dbReference type="PIRSF" id="PIRSF000126">
    <property type="entry name" value="11-beta-HSD1"/>
    <property type="match status" value="1"/>
</dbReference>
<dbReference type="PANTHER" id="PTHR43899:SF13">
    <property type="entry name" value="RH59310P"/>
    <property type="match status" value="1"/>
</dbReference>
<dbReference type="OrthoDB" id="418498at2759"/>
<proteinExistence type="inferred from homology"/>
<organism evidence="4 5">
    <name type="scientific">Plasmodium gonderi</name>
    <dbReference type="NCBI Taxonomy" id="77519"/>
    <lineage>
        <taxon>Eukaryota</taxon>
        <taxon>Sar</taxon>
        <taxon>Alveolata</taxon>
        <taxon>Apicomplexa</taxon>
        <taxon>Aconoidasida</taxon>
        <taxon>Haemosporida</taxon>
        <taxon>Plasmodiidae</taxon>
        <taxon>Plasmodium</taxon>
        <taxon>Plasmodium (Plasmodium)</taxon>
    </lineage>
</organism>
<dbReference type="OMA" id="LVAPGMM"/>
<evidence type="ECO:0000256" key="1">
    <source>
        <dbReference type="ARBA" id="ARBA00006484"/>
    </source>
</evidence>
<keyword evidence="3" id="KW-0472">Membrane</keyword>
<dbReference type="RefSeq" id="XP_028542424.1">
    <property type="nucleotide sequence ID" value="XM_028686623.1"/>
</dbReference>
<protein>
    <submittedName>
        <fullName evidence="4">Steroid dehydrogenase</fullName>
    </submittedName>
</protein>
<dbReference type="EMBL" id="BDQF01000006">
    <property type="protein sequence ID" value="GAW79835.1"/>
    <property type="molecule type" value="Genomic_DNA"/>
</dbReference>
<dbReference type="GeneID" id="39746547"/>
<sequence>MINFIPPLFVKPILYIGLVVVLKNVFYILYGLLNYIKCKIFAKKLRSFGDTVIITGCTDGIGKSLAYSLINENVNLLLISRNEDALKNMKNDLLERNKDYKGHIDYVTFDYNENNFSSYKTIQDKVENLDVGILINNVGVSYPHPLYFHEMDIQLIEQLVNVNLLSSYYMTKLVLPGMMRKKEGLILYTSSGAATLQSAPLYTIYASVKEAICSFANSLSAELKEHNIQVQCHVPLFIVTKLSKVRKSSLFVPTADVYAESAIKKMKEGNIIPCNVITSPYLFHKIQIYLYKTIPKFLFDTMSMITLKSVRQRALKKKIRKEN</sequence>
<gene>
    <name evidence="4" type="ORF">PGO_052450</name>
</gene>
<evidence type="ECO:0000313" key="5">
    <source>
        <dbReference type="Proteomes" id="UP000195521"/>
    </source>
</evidence>
<dbReference type="InterPro" id="IPR036291">
    <property type="entry name" value="NAD(P)-bd_dom_sf"/>
</dbReference>
<keyword evidence="3" id="KW-0812">Transmembrane</keyword>
<dbReference type="PANTHER" id="PTHR43899">
    <property type="entry name" value="RH59310P"/>
    <property type="match status" value="1"/>
</dbReference>
<keyword evidence="3" id="KW-1133">Transmembrane helix</keyword>
<dbReference type="SUPFAM" id="SSF51735">
    <property type="entry name" value="NAD(P)-binding Rossmann-fold domains"/>
    <property type="match status" value="1"/>
</dbReference>
<dbReference type="Proteomes" id="UP000195521">
    <property type="component" value="Unassembled WGS sequence"/>
</dbReference>
<evidence type="ECO:0000256" key="3">
    <source>
        <dbReference type="SAM" id="Phobius"/>
    </source>
</evidence>
<comment type="caution">
    <text evidence="4">The sequence shown here is derived from an EMBL/GenBank/DDBJ whole genome shotgun (WGS) entry which is preliminary data.</text>
</comment>
<dbReference type="GO" id="GO:0016491">
    <property type="term" value="F:oxidoreductase activity"/>
    <property type="evidence" value="ECO:0007669"/>
    <property type="project" value="UniProtKB-KW"/>
</dbReference>
<keyword evidence="5" id="KW-1185">Reference proteome</keyword>
<accession>A0A1Y1JES0</accession>
<dbReference type="AlphaFoldDB" id="A0A1Y1JES0"/>